<evidence type="ECO:0000256" key="1">
    <source>
        <dbReference type="SAM" id="MobiDB-lite"/>
    </source>
</evidence>
<name>A0A1H8UUQ4_9ACTN</name>
<dbReference type="AlphaFoldDB" id="A0A1H8UUQ4"/>
<keyword evidence="4" id="KW-1185">Reference proteome</keyword>
<evidence type="ECO:0000313" key="3">
    <source>
        <dbReference type="EMBL" id="SEP06919.1"/>
    </source>
</evidence>
<dbReference type="STRING" id="673521.SAMN05660991_03114"/>
<feature type="signal peptide" evidence="2">
    <location>
        <begin position="1"/>
        <end position="21"/>
    </location>
</feature>
<dbReference type="RefSeq" id="WP_244524704.1">
    <property type="nucleotide sequence ID" value="NZ_FOEE01000009.1"/>
</dbReference>
<evidence type="ECO:0000256" key="2">
    <source>
        <dbReference type="SAM" id="SignalP"/>
    </source>
</evidence>
<accession>A0A1H8UUQ4</accession>
<dbReference type="Proteomes" id="UP000198960">
    <property type="component" value="Unassembled WGS sequence"/>
</dbReference>
<gene>
    <name evidence="3" type="ORF">SAMN05660991_03114</name>
</gene>
<sequence length="149" mass="14692">MTGRARLLRLPAVLGMAAVLAAGCAGTDPDDGGSAAGGSTAPSAAAAAAPAEHAGHEDPERAAGRALAVDVSGGRVTGDTGRVPVELGERVTLTVTVDAADELHLHGYDLTAELVPGEPAVVTFPADIPGVFEAELHDAGTVLLSLQVG</sequence>
<evidence type="ECO:0000313" key="4">
    <source>
        <dbReference type="Proteomes" id="UP000198960"/>
    </source>
</evidence>
<dbReference type="Gene3D" id="2.60.40.420">
    <property type="entry name" value="Cupredoxins - blue copper proteins"/>
    <property type="match status" value="1"/>
</dbReference>
<protein>
    <recommendedName>
        <fullName evidence="5">Cupredoxin-like domain-containing protein</fullName>
    </recommendedName>
</protein>
<feature type="compositionally biased region" description="Low complexity" evidence="1">
    <location>
        <begin position="37"/>
        <end position="52"/>
    </location>
</feature>
<dbReference type="InterPro" id="IPR008972">
    <property type="entry name" value="Cupredoxin"/>
</dbReference>
<reference evidence="4" key="1">
    <citation type="submission" date="2016-10" db="EMBL/GenBank/DDBJ databases">
        <authorList>
            <person name="Varghese N."/>
            <person name="Submissions S."/>
        </authorList>
    </citation>
    <scope>NUCLEOTIDE SEQUENCE [LARGE SCALE GENOMIC DNA]</scope>
    <source>
        <strain evidence="4">DSM 45413</strain>
    </source>
</reference>
<proteinExistence type="predicted"/>
<evidence type="ECO:0008006" key="5">
    <source>
        <dbReference type="Google" id="ProtNLM"/>
    </source>
</evidence>
<feature type="chain" id="PRO_5011720793" description="Cupredoxin-like domain-containing protein" evidence="2">
    <location>
        <begin position="22"/>
        <end position="149"/>
    </location>
</feature>
<feature type="region of interest" description="Disordered" evidence="1">
    <location>
        <begin position="30"/>
        <end position="63"/>
    </location>
</feature>
<dbReference type="PROSITE" id="PS51257">
    <property type="entry name" value="PROKAR_LIPOPROTEIN"/>
    <property type="match status" value="1"/>
</dbReference>
<dbReference type="EMBL" id="FOEE01000009">
    <property type="protein sequence ID" value="SEP06919.1"/>
    <property type="molecule type" value="Genomic_DNA"/>
</dbReference>
<keyword evidence="2" id="KW-0732">Signal</keyword>
<feature type="compositionally biased region" description="Basic and acidic residues" evidence="1">
    <location>
        <begin position="53"/>
        <end position="63"/>
    </location>
</feature>
<dbReference type="SUPFAM" id="SSF49503">
    <property type="entry name" value="Cupredoxins"/>
    <property type="match status" value="1"/>
</dbReference>
<organism evidence="3 4">
    <name type="scientific">Trujillonella endophytica</name>
    <dbReference type="NCBI Taxonomy" id="673521"/>
    <lineage>
        <taxon>Bacteria</taxon>
        <taxon>Bacillati</taxon>
        <taxon>Actinomycetota</taxon>
        <taxon>Actinomycetes</taxon>
        <taxon>Geodermatophilales</taxon>
        <taxon>Geodermatophilaceae</taxon>
        <taxon>Trujillonella</taxon>
    </lineage>
</organism>